<dbReference type="STRING" id="1271860.SAMN05216174_10879"/>
<accession>A0A1G6SQ81</accession>
<organism evidence="1 2">
    <name type="scientific">Actinokineospora iranica</name>
    <dbReference type="NCBI Taxonomy" id="1271860"/>
    <lineage>
        <taxon>Bacteria</taxon>
        <taxon>Bacillati</taxon>
        <taxon>Actinomycetota</taxon>
        <taxon>Actinomycetes</taxon>
        <taxon>Pseudonocardiales</taxon>
        <taxon>Pseudonocardiaceae</taxon>
        <taxon>Actinokineospora</taxon>
    </lineage>
</organism>
<dbReference type="AlphaFoldDB" id="A0A1G6SQ81"/>
<gene>
    <name evidence="1" type="ORF">SAMN05216174_10879</name>
</gene>
<sequence>MGARVSRPESDVVFGVLELRMSDVDASGVGRGYGAVPPGVRVRVRLDDARWVEGDRLTVLADVCFGAGAVEVVGTDAGAVADVVGHLRRAHSQFRAAEVEAARLVAGFASWGAV</sequence>
<reference evidence="2" key="1">
    <citation type="submission" date="2016-10" db="EMBL/GenBank/DDBJ databases">
        <authorList>
            <person name="Varghese N."/>
            <person name="Submissions S."/>
        </authorList>
    </citation>
    <scope>NUCLEOTIDE SEQUENCE [LARGE SCALE GENOMIC DNA]</scope>
    <source>
        <strain evidence="2">IBRC-M 10403</strain>
    </source>
</reference>
<proteinExistence type="predicted"/>
<keyword evidence="2" id="KW-1185">Reference proteome</keyword>
<protein>
    <submittedName>
        <fullName evidence="1">Uncharacterized protein</fullName>
    </submittedName>
</protein>
<dbReference type="EMBL" id="FMZZ01000008">
    <property type="protein sequence ID" value="SDD18336.1"/>
    <property type="molecule type" value="Genomic_DNA"/>
</dbReference>
<dbReference type="Proteomes" id="UP000199501">
    <property type="component" value="Unassembled WGS sequence"/>
</dbReference>
<name>A0A1G6SQ81_9PSEU</name>
<evidence type="ECO:0000313" key="2">
    <source>
        <dbReference type="Proteomes" id="UP000199501"/>
    </source>
</evidence>
<evidence type="ECO:0000313" key="1">
    <source>
        <dbReference type="EMBL" id="SDD18336.1"/>
    </source>
</evidence>